<feature type="region of interest" description="Disordered" evidence="1">
    <location>
        <begin position="66"/>
        <end position="87"/>
    </location>
</feature>
<dbReference type="EMBL" id="CAFBNZ010000018">
    <property type="protein sequence ID" value="CAB4967378.1"/>
    <property type="molecule type" value="Genomic_DNA"/>
</dbReference>
<protein>
    <submittedName>
        <fullName evidence="2">Unannotated protein</fullName>
    </submittedName>
</protein>
<accession>A0A6J7LGE0</accession>
<organism evidence="2">
    <name type="scientific">freshwater metagenome</name>
    <dbReference type="NCBI Taxonomy" id="449393"/>
    <lineage>
        <taxon>unclassified sequences</taxon>
        <taxon>metagenomes</taxon>
        <taxon>ecological metagenomes</taxon>
    </lineage>
</organism>
<dbReference type="AlphaFoldDB" id="A0A6J7LGE0"/>
<proteinExistence type="predicted"/>
<evidence type="ECO:0000313" key="2">
    <source>
        <dbReference type="EMBL" id="CAB4967378.1"/>
    </source>
</evidence>
<reference evidence="2" key="1">
    <citation type="submission" date="2020-05" db="EMBL/GenBank/DDBJ databases">
        <authorList>
            <person name="Chiriac C."/>
            <person name="Salcher M."/>
            <person name="Ghai R."/>
            <person name="Kavagutti S V."/>
        </authorList>
    </citation>
    <scope>NUCLEOTIDE SEQUENCE</scope>
</reference>
<sequence>MAANLEAQGLSVIGEGLVELTRRDIATFKMGPSVVVRVRSVDPTDGVQGEPLLAFKAVESLKWATQDHPSEVPENSGDIGRGSHSKDRTAIPTVGPYWWFTRCHYVR</sequence>
<gene>
    <name evidence="2" type="ORF">UFOPK3889_00190</name>
</gene>
<name>A0A6J7LGE0_9ZZZZ</name>
<evidence type="ECO:0000256" key="1">
    <source>
        <dbReference type="SAM" id="MobiDB-lite"/>
    </source>
</evidence>